<protein>
    <submittedName>
        <fullName evidence="1">Uncharacterized protein</fullName>
    </submittedName>
</protein>
<dbReference type="Proteomes" id="UP000191518">
    <property type="component" value="Unassembled WGS sequence"/>
</dbReference>
<reference evidence="2" key="1">
    <citation type="journal article" date="2017" name="Nat. Microbiol.">
        <title>Global analysis of biosynthetic gene clusters reveals vast potential of secondary metabolite production in Penicillium species.</title>
        <authorList>
            <person name="Nielsen J.C."/>
            <person name="Grijseels S."/>
            <person name="Prigent S."/>
            <person name="Ji B."/>
            <person name="Dainat J."/>
            <person name="Nielsen K.F."/>
            <person name="Frisvad J.C."/>
            <person name="Workman M."/>
            <person name="Nielsen J."/>
        </authorList>
    </citation>
    <scope>NUCLEOTIDE SEQUENCE [LARGE SCALE GENOMIC DNA]</scope>
    <source>
        <strain evidence="2">IBT 29486</strain>
    </source>
</reference>
<gene>
    <name evidence="1" type="ORF">PENVUL_c022G02500</name>
</gene>
<accession>A0A1V6RW30</accession>
<evidence type="ECO:0000313" key="1">
    <source>
        <dbReference type="EMBL" id="OQE05704.1"/>
    </source>
</evidence>
<organism evidence="1 2">
    <name type="scientific">Penicillium vulpinum</name>
    <dbReference type="NCBI Taxonomy" id="29845"/>
    <lineage>
        <taxon>Eukaryota</taxon>
        <taxon>Fungi</taxon>
        <taxon>Dikarya</taxon>
        <taxon>Ascomycota</taxon>
        <taxon>Pezizomycotina</taxon>
        <taxon>Eurotiomycetes</taxon>
        <taxon>Eurotiomycetidae</taxon>
        <taxon>Eurotiales</taxon>
        <taxon>Aspergillaceae</taxon>
        <taxon>Penicillium</taxon>
    </lineage>
</organism>
<comment type="caution">
    <text evidence="1">The sequence shown here is derived from an EMBL/GenBank/DDBJ whole genome shotgun (WGS) entry which is preliminary data.</text>
</comment>
<dbReference type="EMBL" id="MDYP01000022">
    <property type="protein sequence ID" value="OQE05704.1"/>
    <property type="molecule type" value="Genomic_DNA"/>
</dbReference>
<keyword evidence="2" id="KW-1185">Reference proteome</keyword>
<proteinExistence type="predicted"/>
<sequence>MGRWGFRLFESADDLDFPIMLPGILGIDENEWEYTLRQLVHQSDMLALAESTAW</sequence>
<evidence type="ECO:0000313" key="2">
    <source>
        <dbReference type="Proteomes" id="UP000191518"/>
    </source>
</evidence>
<name>A0A1V6RW30_9EURO</name>
<dbReference type="AlphaFoldDB" id="A0A1V6RW30"/>